<feature type="binding site" evidence="7">
    <location>
        <begin position="59"/>
        <end position="61"/>
    </location>
    <ligand>
        <name>substrate</name>
    </ligand>
</feature>
<feature type="binding site" evidence="7">
    <location>
        <position position="308"/>
    </location>
    <ligand>
        <name>substrate</name>
    </ligand>
</feature>
<dbReference type="InterPro" id="IPR013108">
    <property type="entry name" value="Amidohydro_3"/>
</dbReference>
<evidence type="ECO:0000256" key="2">
    <source>
        <dbReference type="ARBA" id="ARBA00010286"/>
    </source>
</evidence>
<dbReference type="GO" id="GO:0004151">
    <property type="term" value="F:dihydroorotase activity"/>
    <property type="evidence" value="ECO:0007669"/>
    <property type="project" value="UniProtKB-UniRule"/>
</dbReference>
<evidence type="ECO:0000256" key="6">
    <source>
        <dbReference type="ARBA" id="ARBA00022975"/>
    </source>
</evidence>
<proteinExistence type="inferred from homology"/>
<dbReference type="SUPFAM" id="SSF51338">
    <property type="entry name" value="Composite domain of metallo-dependent hydrolases"/>
    <property type="match status" value="1"/>
</dbReference>
<feature type="binding site" evidence="7">
    <location>
        <position position="91"/>
    </location>
    <ligand>
        <name>substrate</name>
    </ligand>
</feature>
<dbReference type="InterPro" id="IPR002195">
    <property type="entry name" value="Dihydroorotase_CS"/>
</dbReference>
<dbReference type="Gene3D" id="3.20.20.140">
    <property type="entry name" value="Metal-dependent hydrolases"/>
    <property type="match status" value="1"/>
</dbReference>
<comment type="catalytic activity">
    <reaction evidence="7">
        <text>(S)-dihydroorotate + H2O = N-carbamoyl-L-aspartate + H(+)</text>
        <dbReference type="Rhea" id="RHEA:24296"/>
        <dbReference type="ChEBI" id="CHEBI:15377"/>
        <dbReference type="ChEBI" id="CHEBI:15378"/>
        <dbReference type="ChEBI" id="CHEBI:30864"/>
        <dbReference type="ChEBI" id="CHEBI:32814"/>
        <dbReference type="EC" id="3.5.2.3"/>
    </reaction>
</comment>
<evidence type="ECO:0000313" key="10">
    <source>
        <dbReference type="EMBL" id="OPA81882.1"/>
    </source>
</evidence>
<evidence type="ECO:0000256" key="4">
    <source>
        <dbReference type="ARBA" id="ARBA00022801"/>
    </source>
</evidence>
<dbReference type="GO" id="GO:0008270">
    <property type="term" value="F:zinc ion binding"/>
    <property type="evidence" value="ECO:0007669"/>
    <property type="project" value="UniProtKB-UniRule"/>
</dbReference>
<comment type="similarity">
    <text evidence="2 7">Belongs to the metallo-dependent hydrolases superfamily. DHOase family. Class I DHOase subfamily.</text>
</comment>
<dbReference type="InterPro" id="IPR032466">
    <property type="entry name" value="Metal_Hydrolase"/>
</dbReference>
<dbReference type="PANTHER" id="PTHR43668">
    <property type="entry name" value="ALLANTOINASE"/>
    <property type="match status" value="1"/>
</dbReference>
<dbReference type="EMBL" id="MCRK01000012">
    <property type="protein sequence ID" value="OPA81882.1"/>
    <property type="molecule type" value="Genomic_DNA"/>
</dbReference>
<comment type="caution">
    <text evidence="10">The sequence shown here is derived from an EMBL/GenBank/DDBJ whole genome shotgun (WGS) entry which is preliminary data.</text>
</comment>
<feature type="binding site" evidence="7">
    <location>
        <position position="149"/>
    </location>
    <ligand>
        <name>Zn(2+)</name>
        <dbReference type="ChEBI" id="CHEBI:29105"/>
        <label>2</label>
    </ligand>
</feature>
<feature type="binding site" evidence="7">
    <location>
        <position position="229"/>
    </location>
    <ligand>
        <name>Zn(2+)</name>
        <dbReference type="ChEBI" id="CHEBI:29105"/>
        <label>2</label>
    </ligand>
</feature>
<evidence type="ECO:0000259" key="8">
    <source>
        <dbReference type="Pfam" id="PF07969"/>
    </source>
</evidence>
<evidence type="ECO:0000256" key="1">
    <source>
        <dbReference type="ARBA" id="ARBA00002368"/>
    </source>
</evidence>
<dbReference type="SUPFAM" id="SSF51556">
    <property type="entry name" value="Metallo-dependent hydrolases"/>
    <property type="match status" value="1"/>
</dbReference>
<feature type="binding site" evidence="7">
    <location>
        <position position="304"/>
    </location>
    <ligand>
        <name>Zn(2+)</name>
        <dbReference type="ChEBI" id="CHEBI:29105"/>
        <label>1</label>
    </ligand>
</feature>
<dbReference type="RefSeq" id="WP_078415312.1">
    <property type="nucleotide sequence ID" value="NZ_MCRK01000012.1"/>
</dbReference>
<organism evidence="10 11">
    <name type="scientific">Campylobacter pinnipediorum subsp. pinnipediorum</name>
    <dbReference type="NCBI Taxonomy" id="1660067"/>
    <lineage>
        <taxon>Bacteria</taxon>
        <taxon>Pseudomonadati</taxon>
        <taxon>Campylobacterota</taxon>
        <taxon>Epsilonproteobacteria</taxon>
        <taxon>Campylobacterales</taxon>
        <taxon>Campylobacteraceae</taxon>
        <taxon>Campylobacter</taxon>
    </lineage>
</organism>
<evidence type="ECO:0000259" key="9">
    <source>
        <dbReference type="Pfam" id="PF12890"/>
    </source>
</evidence>
<dbReference type="CDD" id="cd01317">
    <property type="entry name" value="DHOase_IIa"/>
    <property type="match status" value="1"/>
</dbReference>
<keyword evidence="3 7" id="KW-0479">Metal-binding</keyword>
<feature type="binding site" evidence="7">
    <location>
        <begin position="322"/>
        <end position="323"/>
    </location>
    <ligand>
        <name>substrate</name>
    </ligand>
</feature>
<feature type="domain" description="Amidohydrolase 3" evidence="8">
    <location>
        <begin position="337"/>
        <end position="421"/>
    </location>
</feature>
<feature type="binding site" evidence="7">
    <location>
        <position position="57"/>
    </location>
    <ligand>
        <name>Zn(2+)</name>
        <dbReference type="ChEBI" id="CHEBI:29105"/>
        <label>1</label>
    </ligand>
</feature>
<name>A0AAX0LBV1_9BACT</name>
<comment type="function">
    <text evidence="1 7">Catalyzes the reversible cyclization of carbamoyl aspartate to dihydroorotate.</text>
</comment>
<dbReference type="PROSITE" id="PS00482">
    <property type="entry name" value="DIHYDROOROTASE_1"/>
    <property type="match status" value="1"/>
</dbReference>
<dbReference type="Pfam" id="PF07969">
    <property type="entry name" value="Amidohydro_3"/>
    <property type="match status" value="1"/>
</dbReference>
<keyword evidence="4 7" id="KW-0378">Hydrolase</keyword>
<dbReference type="HAMAP" id="MF_00220_B">
    <property type="entry name" value="PyrC_classI_B"/>
    <property type="match status" value="1"/>
</dbReference>
<comment type="pathway">
    <text evidence="7">Pyrimidine metabolism; UMP biosynthesis via de novo pathway; (S)-dihydroorotate from bicarbonate: step 3/3.</text>
</comment>
<evidence type="ECO:0000256" key="3">
    <source>
        <dbReference type="ARBA" id="ARBA00022723"/>
    </source>
</evidence>
<dbReference type="AlphaFoldDB" id="A0AAX0LBV1"/>
<dbReference type="GO" id="GO:0005737">
    <property type="term" value="C:cytoplasm"/>
    <property type="evidence" value="ECO:0007669"/>
    <property type="project" value="TreeGrafter"/>
</dbReference>
<dbReference type="InterPro" id="IPR050138">
    <property type="entry name" value="DHOase/Allantoinase_Hydrolase"/>
</dbReference>
<dbReference type="GO" id="GO:0044205">
    <property type="term" value="P:'de novo' UMP biosynthetic process"/>
    <property type="evidence" value="ECO:0007669"/>
    <property type="project" value="UniProtKB-UniRule"/>
</dbReference>
<reference evidence="10 11" key="1">
    <citation type="submission" date="2016-08" db="EMBL/GenBank/DDBJ databases">
        <title>Campylobacter species from sea mammals.</title>
        <authorList>
            <person name="Gilbert M.J."/>
            <person name="Byrne B.A."/>
            <person name="Zomer A.L."/>
            <person name="Wagenaar J.A."/>
        </authorList>
    </citation>
    <scope>NUCLEOTIDE SEQUENCE [LARGE SCALE GENOMIC DNA]</scope>
    <source>
        <strain evidence="10 11">1105248</strain>
    </source>
</reference>
<dbReference type="GO" id="GO:0006145">
    <property type="term" value="P:purine nucleobase catabolic process"/>
    <property type="evidence" value="ECO:0007669"/>
    <property type="project" value="TreeGrafter"/>
</dbReference>
<gene>
    <name evidence="7" type="primary">pyrC</name>
    <name evidence="10" type="ORF">BFG04_01705</name>
</gene>
<comment type="caution">
    <text evidence="7">Lacks conserved residue(s) required for the propagation of feature annotation.</text>
</comment>
<evidence type="ECO:0000313" key="11">
    <source>
        <dbReference type="Proteomes" id="UP000189728"/>
    </source>
</evidence>
<dbReference type="Pfam" id="PF12890">
    <property type="entry name" value="DHOase"/>
    <property type="match status" value="1"/>
</dbReference>
<dbReference type="PROSITE" id="PS00483">
    <property type="entry name" value="DIHYDROOROTASE_2"/>
    <property type="match status" value="1"/>
</dbReference>
<evidence type="ECO:0000256" key="5">
    <source>
        <dbReference type="ARBA" id="ARBA00022833"/>
    </source>
</evidence>
<protein>
    <recommendedName>
        <fullName evidence="7">Dihydroorotase</fullName>
        <shortName evidence="7">DHOase</shortName>
        <ecNumber evidence="7">3.5.2.3</ecNumber>
    </recommendedName>
</protein>
<dbReference type="InterPro" id="IPR011059">
    <property type="entry name" value="Metal-dep_hydrolase_composite"/>
</dbReference>
<feature type="binding site" evidence="7">
    <location>
        <position position="59"/>
    </location>
    <ligand>
        <name>Zn(2+)</name>
        <dbReference type="ChEBI" id="CHEBI:29105"/>
        <label>1</label>
    </ligand>
</feature>
<dbReference type="Proteomes" id="UP000189728">
    <property type="component" value="Unassembled WGS sequence"/>
</dbReference>
<feature type="active site" evidence="7">
    <location>
        <position position="304"/>
    </location>
</feature>
<dbReference type="GO" id="GO:0004038">
    <property type="term" value="F:allantoinase activity"/>
    <property type="evidence" value="ECO:0007669"/>
    <property type="project" value="TreeGrafter"/>
</dbReference>
<dbReference type="InterPro" id="IPR004722">
    <property type="entry name" value="DHOase"/>
</dbReference>
<feature type="domain" description="Dihydroorotase catalytic" evidence="9">
    <location>
        <begin position="47"/>
        <end position="232"/>
    </location>
</feature>
<feature type="binding site" evidence="7">
    <location>
        <position position="176"/>
    </location>
    <ligand>
        <name>Zn(2+)</name>
        <dbReference type="ChEBI" id="CHEBI:29105"/>
        <label>2</label>
    </ligand>
</feature>
<keyword evidence="6 7" id="KW-0665">Pyrimidine biosynthesis</keyword>
<feature type="binding site" evidence="7">
    <location>
        <position position="149"/>
    </location>
    <ligand>
        <name>Zn(2+)</name>
        <dbReference type="ChEBI" id="CHEBI:29105"/>
        <label>1</label>
    </ligand>
</feature>
<dbReference type="NCBIfam" id="TIGR00857">
    <property type="entry name" value="pyrC_multi"/>
    <property type="match status" value="1"/>
</dbReference>
<dbReference type="EC" id="3.5.2.3" evidence="7"/>
<keyword evidence="5 7" id="KW-0862">Zinc</keyword>
<dbReference type="PANTHER" id="PTHR43668:SF2">
    <property type="entry name" value="ALLANTOINASE"/>
    <property type="match status" value="1"/>
</dbReference>
<sequence length="427" mass="46793">MKIAINNGLIINHDKTFKANVLIEDEKIVSVSNENFDADIQIDAKDKYLLPGLIDMHVHFRDPGYEYKDDIISGSRAAVAGGVTTCLPMANTNPVNDNASITKEMIRKAKECGLIDLLPIGAITKSLNGNELVEMGDMLEAGAVAFSDDGLPVSSSSVMRAALEYSKMFGSFCISHSEDCSLCRQGVMHEGKVSAVLGLKGMAREKEEISVSRDMLLAKLTGGHVHIAHVSSAYSLKIIQMAKQDGIKITCEATPHHFTFTDDEILQNKYDTNFKMSPPLREISDVKAIREGLRNGTIDVIATDHAPHHDDEKCVEFDKAPFGTIGLQTLIPLTLRLVDEGVISLEQMVALTSKNPANILNLKDKGEIKEGMLADIAIIDPNLEYIYDKKLNRSKSVNSPLMGKKLKGAAIKTIKSGRIVFDFFKEC</sequence>
<accession>A0AAX0LBV1</accession>
<comment type="cofactor">
    <cofactor evidence="7">
        <name>Zn(2+)</name>
        <dbReference type="ChEBI" id="CHEBI:29105"/>
    </cofactor>
    <text evidence="7">Binds 2 Zn(2+) ions per subunit.</text>
</comment>
<evidence type="ECO:0000256" key="7">
    <source>
        <dbReference type="HAMAP-Rule" id="MF_00220"/>
    </source>
</evidence>
<dbReference type="InterPro" id="IPR024403">
    <property type="entry name" value="DHOase_cat"/>
</dbReference>